<keyword evidence="13" id="KW-0862">Zinc</keyword>
<dbReference type="GO" id="GO:0061630">
    <property type="term" value="F:ubiquitin protein ligase activity"/>
    <property type="evidence" value="ECO:0007669"/>
    <property type="project" value="UniProtKB-EC"/>
</dbReference>
<keyword evidence="11 16" id="KW-0479">Metal-binding</keyword>
<evidence type="ECO:0000256" key="3">
    <source>
        <dbReference type="ARBA" id="ARBA00004496"/>
    </source>
</evidence>
<keyword evidence="15" id="KW-0539">Nucleus</keyword>
<dbReference type="Pfam" id="PF13639">
    <property type="entry name" value="zf-RING_2"/>
    <property type="match status" value="1"/>
</dbReference>
<dbReference type="InterPro" id="IPR036322">
    <property type="entry name" value="WD40_repeat_dom_sf"/>
</dbReference>
<dbReference type="PANTHER" id="PTHR16047">
    <property type="entry name" value="RFWD3 PROTEIN"/>
    <property type="match status" value="1"/>
</dbReference>
<dbReference type="Pfam" id="PF23419">
    <property type="entry name" value="WD40_RFWD3"/>
    <property type="match status" value="1"/>
</dbReference>
<evidence type="ECO:0000256" key="12">
    <source>
        <dbReference type="ARBA" id="ARBA00022786"/>
    </source>
</evidence>
<keyword evidence="8" id="KW-0808">Transferase</keyword>
<dbReference type="GO" id="GO:0016567">
    <property type="term" value="P:protein ubiquitination"/>
    <property type="evidence" value="ECO:0007669"/>
    <property type="project" value="InterPro"/>
</dbReference>
<dbReference type="Gene3D" id="3.30.40.10">
    <property type="entry name" value="Zinc/RING finger domain, C3HC4 (zinc finger)"/>
    <property type="match status" value="1"/>
</dbReference>
<name>A0A6G1SN24_9ACAR</name>
<keyword evidence="18" id="KW-0175">Coiled coil</keyword>
<proteinExistence type="predicted"/>
<evidence type="ECO:0000256" key="10">
    <source>
        <dbReference type="ARBA" id="ARBA00022763"/>
    </source>
</evidence>
<dbReference type="SMART" id="SM00320">
    <property type="entry name" value="WD40"/>
    <property type="match status" value="3"/>
</dbReference>
<feature type="repeat" description="WD" evidence="17">
    <location>
        <begin position="268"/>
        <end position="309"/>
    </location>
</feature>
<dbReference type="GO" id="GO:0036297">
    <property type="term" value="P:interstrand cross-link repair"/>
    <property type="evidence" value="ECO:0007669"/>
    <property type="project" value="InterPro"/>
</dbReference>
<dbReference type="PROSITE" id="PS50082">
    <property type="entry name" value="WD_REPEATS_2"/>
    <property type="match status" value="1"/>
</dbReference>
<evidence type="ECO:0000256" key="16">
    <source>
        <dbReference type="PROSITE-ProRule" id="PRU00175"/>
    </source>
</evidence>
<keyword evidence="12" id="KW-0833">Ubl conjugation pathway</keyword>
<feature type="region of interest" description="Disordered" evidence="19">
    <location>
        <begin position="1"/>
        <end position="35"/>
    </location>
</feature>
<dbReference type="GO" id="GO:0016605">
    <property type="term" value="C:PML body"/>
    <property type="evidence" value="ECO:0007669"/>
    <property type="project" value="UniProtKB-SubCell"/>
</dbReference>
<keyword evidence="6" id="KW-0963">Cytoplasm</keyword>
<evidence type="ECO:0000256" key="4">
    <source>
        <dbReference type="ARBA" id="ARBA00004906"/>
    </source>
</evidence>
<comment type="subcellular location">
    <subcellularLocation>
        <location evidence="3">Cytoplasm</location>
    </subcellularLocation>
    <subcellularLocation>
        <location evidence="2">Nucleus</location>
        <location evidence="2">PML body</location>
    </subcellularLocation>
</comment>
<evidence type="ECO:0000256" key="15">
    <source>
        <dbReference type="ARBA" id="ARBA00023242"/>
    </source>
</evidence>
<dbReference type="InterPro" id="IPR056527">
    <property type="entry name" value="WD40_RFWD3"/>
</dbReference>
<evidence type="ECO:0000256" key="5">
    <source>
        <dbReference type="ARBA" id="ARBA00012483"/>
    </source>
</evidence>
<evidence type="ECO:0000256" key="14">
    <source>
        <dbReference type="ARBA" id="ARBA00023204"/>
    </source>
</evidence>
<reference evidence="21" key="1">
    <citation type="submission" date="2018-10" db="EMBL/GenBank/DDBJ databases">
        <title>Transcriptome assembly of Aceria tosichella (Wheat curl mite) Type 2.</title>
        <authorList>
            <person name="Scully E.D."/>
            <person name="Geib S.M."/>
            <person name="Palmer N.A."/>
            <person name="Gupta A.K."/>
            <person name="Sarath G."/>
            <person name="Tatineni S."/>
        </authorList>
    </citation>
    <scope>NUCLEOTIDE SEQUENCE</scope>
    <source>
        <strain evidence="21">LincolnNE</strain>
    </source>
</reference>
<evidence type="ECO:0000256" key="18">
    <source>
        <dbReference type="SAM" id="Coils"/>
    </source>
</evidence>
<evidence type="ECO:0000256" key="11">
    <source>
        <dbReference type="ARBA" id="ARBA00022771"/>
    </source>
</evidence>
<evidence type="ECO:0000256" key="13">
    <source>
        <dbReference type="ARBA" id="ARBA00022833"/>
    </source>
</evidence>
<keyword evidence="9" id="KW-0677">Repeat</keyword>
<keyword evidence="10" id="KW-0227">DNA damage</keyword>
<feature type="domain" description="RING-type" evidence="20">
    <location>
        <begin position="43"/>
        <end position="89"/>
    </location>
</feature>
<dbReference type="AlphaFoldDB" id="A0A6G1SN24"/>
<dbReference type="InterPro" id="IPR015943">
    <property type="entry name" value="WD40/YVTN_repeat-like_dom_sf"/>
</dbReference>
<dbReference type="PANTHER" id="PTHR16047:SF7">
    <property type="entry name" value="E3 UBIQUITIN-PROTEIN LIGASE RFWD3"/>
    <property type="match status" value="1"/>
</dbReference>
<dbReference type="InterPro" id="IPR037381">
    <property type="entry name" value="RFWD3"/>
</dbReference>
<evidence type="ECO:0000256" key="2">
    <source>
        <dbReference type="ARBA" id="ARBA00004322"/>
    </source>
</evidence>
<comment type="pathway">
    <text evidence="4">Protein modification; protein ubiquitination.</text>
</comment>
<dbReference type="SUPFAM" id="SSF50978">
    <property type="entry name" value="WD40 repeat-like"/>
    <property type="match status" value="1"/>
</dbReference>
<dbReference type="InterPro" id="IPR001841">
    <property type="entry name" value="Znf_RING"/>
</dbReference>
<organism evidence="21">
    <name type="scientific">Aceria tosichella</name>
    <name type="common">wheat curl mite</name>
    <dbReference type="NCBI Taxonomy" id="561515"/>
    <lineage>
        <taxon>Eukaryota</taxon>
        <taxon>Metazoa</taxon>
        <taxon>Ecdysozoa</taxon>
        <taxon>Arthropoda</taxon>
        <taxon>Chelicerata</taxon>
        <taxon>Arachnida</taxon>
        <taxon>Acari</taxon>
        <taxon>Acariformes</taxon>
        <taxon>Trombidiformes</taxon>
        <taxon>Prostigmata</taxon>
        <taxon>Eupodina</taxon>
        <taxon>Eriophyoidea</taxon>
        <taxon>Eriophyidae</taxon>
        <taxon>Eriophyinae</taxon>
        <taxon>Aceriini</taxon>
        <taxon>Aceria</taxon>
    </lineage>
</organism>
<evidence type="ECO:0000256" key="9">
    <source>
        <dbReference type="ARBA" id="ARBA00022737"/>
    </source>
</evidence>
<gene>
    <name evidence="21" type="primary">RFWD3</name>
    <name evidence="21" type="ORF">g.7426</name>
</gene>
<keyword evidence="14" id="KW-0234">DNA repair</keyword>
<dbReference type="SMART" id="SM00184">
    <property type="entry name" value="RING"/>
    <property type="match status" value="1"/>
</dbReference>
<evidence type="ECO:0000256" key="6">
    <source>
        <dbReference type="ARBA" id="ARBA00022490"/>
    </source>
</evidence>
<evidence type="ECO:0000256" key="8">
    <source>
        <dbReference type="ARBA" id="ARBA00022679"/>
    </source>
</evidence>
<evidence type="ECO:0000259" key="20">
    <source>
        <dbReference type="PROSITE" id="PS50089"/>
    </source>
</evidence>
<comment type="catalytic activity">
    <reaction evidence="1">
        <text>S-ubiquitinyl-[E2 ubiquitin-conjugating enzyme]-L-cysteine + [acceptor protein]-L-lysine = [E2 ubiquitin-conjugating enzyme]-L-cysteine + N(6)-ubiquitinyl-[acceptor protein]-L-lysine.</text>
        <dbReference type="EC" id="2.3.2.27"/>
    </reaction>
</comment>
<evidence type="ECO:0000256" key="17">
    <source>
        <dbReference type="PROSITE-ProRule" id="PRU00221"/>
    </source>
</evidence>
<dbReference type="PROSITE" id="PS50089">
    <property type="entry name" value="ZF_RING_2"/>
    <property type="match status" value="1"/>
</dbReference>
<dbReference type="InterPro" id="IPR001680">
    <property type="entry name" value="WD40_rpt"/>
</dbReference>
<evidence type="ECO:0000313" key="21">
    <source>
        <dbReference type="EMBL" id="MDE51303.1"/>
    </source>
</evidence>
<dbReference type="Gene3D" id="2.130.10.10">
    <property type="entry name" value="YVTN repeat-like/Quinoprotein amine dehydrogenase"/>
    <property type="match status" value="1"/>
</dbReference>
<evidence type="ECO:0000256" key="1">
    <source>
        <dbReference type="ARBA" id="ARBA00000900"/>
    </source>
</evidence>
<keyword evidence="7 17" id="KW-0853">WD repeat</keyword>
<accession>A0A6G1SN24</accession>
<sequence length="559" mass="64155">MADEGDAPEDVCLIEVDPNEEQEDSRQQQQLSQGENSESNSTCMICMEEWTIGSAHRVCCLKCGHLFGRSCIDRWIREKGQQAKCPTCNKPARRVDLRDLWCKTIKAYDSTELADLQKQLEQERTNCAKERALSFHLKNVNDQLYCDIDKLKKTVMERDARLAKLEDIISKINKLRSEKLSIDELYNTEPENMVIEINHHPPQELKGKFYFAQNVESDPRGLCKSMTLCPTSAELLIAQPLPQGHPRLGNDFGIRKYSLLDTTVHSFICLHNQPLNSVQIKPHGDLILTSGQDRKVHLTSINNSRKVQTFDCQYEPLCVSWSVHRDQQFYVASRNCYIALYDMRNTSDYIYKKNERVAKTTMVSMTSVYQSNGLSGVVANDARGSHFLELSESSDYESEMIDHEVEHLKSYQLPFSGLMGTVDYHKPTNTTLITTRRSPIDEKTKHSLIKLKRVELDDGTVRIDCDNIRTFKGGRAPDLLGQSRIMRHPTLDDQVLVGSCDESAQGVKLWDASDNTEYQKLRTKEFIRDMVLYTPDNTNQHILYTLHDKGFGTYRWDYA</sequence>
<protein>
    <recommendedName>
        <fullName evidence="5">RING-type E3 ubiquitin transferase</fullName>
        <ecNumber evidence="5">2.3.2.27</ecNumber>
    </recommendedName>
</protein>
<dbReference type="SUPFAM" id="SSF57850">
    <property type="entry name" value="RING/U-box"/>
    <property type="match status" value="1"/>
</dbReference>
<dbReference type="GO" id="GO:0008270">
    <property type="term" value="F:zinc ion binding"/>
    <property type="evidence" value="ECO:0007669"/>
    <property type="project" value="UniProtKB-KW"/>
</dbReference>
<dbReference type="GO" id="GO:0005737">
    <property type="term" value="C:cytoplasm"/>
    <property type="evidence" value="ECO:0007669"/>
    <property type="project" value="UniProtKB-SubCell"/>
</dbReference>
<dbReference type="CDD" id="cd16450">
    <property type="entry name" value="mRING-C3HGC3_RFWD3"/>
    <property type="match status" value="1"/>
</dbReference>
<evidence type="ECO:0000256" key="19">
    <source>
        <dbReference type="SAM" id="MobiDB-lite"/>
    </source>
</evidence>
<feature type="coiled-coil region" evidence="18">
    <location>
        <begin position="113"/>
        <end position="168"/>
    </location>
</feature>
<evidence type="ECO:0000256" key="7">
    <source>
        <dbReference type="ARBA" id="ARBA00022574"/>
    </source>
</evidence>
<keyword evidence="11 16" id="KW-0863">Zinc-finger</keyword>
<dbReference type="InterPro" id="IPR013083">
    <property type="entry name" value="Znf_RING/FYVE/PHD"/>
</dbReference>
<dbReference type="EC" id="2.3.2.27" evidence="5"/>
<dbReference type="EMBL" id="GGYP01006532">
    <property type="protein sequence ID" value="MDE51303.1"/>
    <property type="molecule type" value="Transcribed_RNA"/>
</dbReference>